<dbReference type="InterPro" id="IPR029069">
    <property type="entry name" value="HotDog_dom_sf"/>
</dbReference>
<keyword evidence="2" id="KW-1185">Reference proteome</keyword>
<dbReference type="Pfam" id="PF14539">
    <property type="entry name" value="DUF4442"/>
    <property type="match status" value="1"/>
</dbReference>
<name>A0ABN0W1L5_9GAMM</name>
<organism evidence="1 2">
    <name type="scientific">Psychrobacter aestuarii</name>
    <dbReference type="NCBI Taxonomy" id="556327"/>
    <lineage>
        <taxon>Bacteria</taxon>
        <taxon>Pseudomonadati</taxon>
        <taxon>Pseudomonadota</taxon>
        <taxon>Gammaproteobacteria</taxon>
        <taxon>Moraxellales</taxon>
        <taxon>Moraxellaceae</taxon>
        <taxon>Psychrobacter</taxon>
    </lineage>
</organism>
<reference evidence="1 2" key="1">
    <citation type="journal article" date="2019" name="Int. J. Syst. Evol. Microbiol.">
        <title>The Global Catalogue of Microorganisms (GCM) 10K type strain sequencing project: providing services to taxonomists for standard genome sequencing and annotation.</title>
        <authorList>
            <consortium name="The Broad Institute Genomics Platform"/>
            <consortium name="The Broad Institute Genome Sequencing Center for Infectious Disease"/>
            <person name="Wu L."/>
            <person name="Ma J."/>
        </authorList>
    </citation>
    <scope>NUCLEOTIDE SEQUENCE [LARGE SCALE GENOMIC DNA]</scope>
    <source>
        <strain evidence="1 2">JCM 16343</strain>
    </source>
</reference>
<dbReference type="SUPFAM" id="SSF54637">
    <property type="entry name" value="Thioesterase/thiol ester dehydrase-isomerase"/>
    <property type="match status" value="1"/>
</dbReference>
<dbReference type="Proteomes" id="UP001501787">
    <property type="component" value="Unassembled WGS sequence"/>
</dbReference>
<evidence type="ECO:0000313" key="1">
    <source>
        <dbReference type="EMBL" id="GAA0322741.1"/>
    </source>
</evidence>
<dbReference type="Gene3D" id="3.10.129.10">
    <property type="entry name" value="Hotdog Thioesterase"/>
    <property type="match status" value="1"/>
</dbReference>
<comment type="caution">
    <text evidence="1">The sequence shown here is derived from an EMBL/GenBank/DDBJ whole genome shotgun (WGS) entry which is preliminary data.</text>
</comment>
<accession>A0ABN0W1L5</accession>
<dbReference type="InterPro" id="IPR027961">
    <property type="entry name" value="DUF4442"/>
</dbReference>
<gene>
    <name evidence="1" type="ORF">GCM10009129_20700</name>
</gene>
<proteinExistence type="predicted"/>
<dbReference type="EMBL" id="BAAAFR010000008">
    <property type="protein sequence ID" value="GAA0322741.1"/>
    <property type="molecule type" value="Genomic_DNA"/>
</dbReference>
<dbReference type="RefSeq" id="WP_201504655.1">
    <property type="nucleotide sequence ID" value="NZ_BAAAFR010000008.1"/>
</dbReference>
<sequence>MSLLPKRLETLKRNAKKNIIPLLTPHLLKLRINTYAPYVGAGIKVEHIDLDQGLCVVSMPLTALNKNVVGTQFGGSLYSMTDPFYMLILMRQLGSGYVVWDKSAKIDFIAPGHDKVTARIKIPSSEISDIQELAKEGAPVFREYTVDIVDDQQKVVATVSKTVYIRLRKHSKSADQSSQIINEAHEG</sequence>
<evidence type="ECO:0000313" key="2">
    <source>
        <dbReference type="Proteomes" id="UP001501787"/>
    </source>
</evidence>
<protein>
    <submittedName>
        <fullName evidence="1">DUF4442 domain-containing protein</fullName>
    </submittedName>
</protein>